<dbReference type="eggNOG" id="COG2274">
    <property type="taxonomic scope" value="Bacteria"/>
</dbReference>
<keyword evidence="2 5" id="KW-0812">Transmembrane</keyword>
<dbReference type="InterPro" id="IPR011527">
    <property type="entry name" value="ABC1_TM_dom"/>
</dbReference>
<evidence type="ECO:0000313" key="9">
    <source>
        <dbReference type="Proteomes" id="UP000004095"/>
    </source>
</evidence>
<dbReference type="InterPro" id="IPR039421">
    <property type="entry name" value="Type_1_exporter"/>
</dbReference>
<keyword evidence="3 5" id="KW-1133">Transmembrane helix</keyword>
<keyword evidence="9" id="KW-1185">Reference proteome</keyword>
<evidence type="ECO:0000259" key="7">
    <source>
        <dbReference type="PROSITE" id="PS50929"/>
    </source>
</evidence>
<dbReference type="Proteomes" id="UP000004095">
    <property type="component" value="Unassembled WGS sequence"/>
</dbReference>
<evidence type="ECO:0000256" key="5">
    <source>
        <dbReference type="SAM" id="Phobius"/>
    </source>
</evidence>
<feature type="transmembrane region" description="Helical" evidence="5">
    <location>
        <begin position="327"/>
        <end position="345"/>
    </location>
</feature>
<feature type="transmembrane region" description="Helical" evidence="5">
    <location>
        <begin position="302"/>
        <end position="321"/>
    </location>
</feature>
<dbReference type="PROSITE" id="PS50929">
    <property type="entry name" value="ABC_TM1F"/>
    <property type="match status" value="1"/>
</dbReference>
<dbReference type="GO" id="GO:0005886">
    <property type="term" value="C:plasma membrane"/>
    <property type="evidence" value="ECO:0007669"/>
    <property type="project" value="UniProtKB-SubCell"/>
</dbReference>
<dbReference type="OrthoDB" id="311344at2"/>
<dbReference type="PROSITE" id="PS50893">
    <property type="entry name" value="ABC_TRANSPORTER_2"/>
    <property type="match status" value="1"/>
</dbReference>
<dbReference type="SUPFAM" id="SSF90123">
    <property type="entry name" value="ABC transporter transmembrane region"/>
    <property type="match status" value="1"/>
</dbReference>
<dbReference type="AlphaFoldDB" id="A1ZS32"/>
<dbReference type="Gene3D" id="1.20.1560.10">
    <property type="entry name" value="ABC transporter type 1, transmembrane domain"/>
    <property type="match status" value="1"/>
</dbReference>
<feature type="domain" description="ABC transporter" evidence="6">
    <location>
        <begin position="505"/>
        <end position="742"/>
    </location>
</feature>
<dbReference type="PANTHER" id="PTHR43394">
    <property type="entry name" value="ATP-DEPENDENT PERMEASE MDL1, MITOCHONDRIAL"/>
    <property type="match status" value="1"/>
</dbReference>
<dbReference type="RefSeq" id="WP_002700250.1">
    <property type="nucleotide sequence ID" value="NZ_AAWS01000030.1"/>
</dbReference>
<feature type="transmembrane region" description="Helical" evidence="5">
    <location>
        <begin position="215"/>
        <end position="238"/>
    </location>
</feature>
<evidence type="ECO:0000256" key="4">
    <source>
        <dbReference type="ARBA" id="ARBA00023136"/>
    </source>
</evidence>
<evidence type="ECO:0000256" key="3">
    <source>
        <dbReference type="ARBA" id="ARBA00022989"/>
    </source>
</evidence>
<dbReference type="InterPro" id="IPR003439">
    <property type="entry name" value="ABC_transporter-like_ATP-bd"/>
</dbReference>
<comment type="caution">
    <text evidence="8">The sequence shown here is derived from an EMBL/GenBank/DDBJ whole genome shotgun (WGS) entry which is preliminary data.</text>
</comment>
<dbReference type="InterPro" id="IPR027417">
    <property type="entry name" value="P-loop_NTPase"/>
</dbReference>
<dbReference type="Pfam" id="PF00664">
    <property type="entry name" value="ABC_membrane"/>
    <property type="match status" value="1"/>
</dbReference>
<sequence length="747" mass="84325">MQTKNIEQIIIKLAEIYQHKYSPFDLRDQHVEDIHYDADHVGTFIDHLMEKGQQINVALLKNHIPPHNLEQLIKSVHFPVLVFRRLPDNAFAPIIIYNNQQNQVQGFDFCDDCVKSIKELVEIIPELITYEKSPDVNVQNEIILITAFPLHYIMDDYYSRKEGQDEKKKKLTPVKRLFRLLQGERRIIAFIYIYAIAVGIISLSLPLGIQATIGLVSGGMVFSSVVVLIALVIIGVMAGGGLQIMQISLVETLQQRVFAKTAFEFAFRIPKVKIESFLKYYPPELLNRFFDVLTLQKGLPKLFVDITGALLQIFFGLLLLSLYHPSFLVFALVLVGVVVSIFYITGGKGLRTSLKESDHKYKVAYWLQELARTVDSFKMAGHTNLPLQKMDEHVNNYLHYRKSHFKVLLLQFANIVVFKTIIIGGLLVLGTFLVVDRQITLGQLVASEVIIVLIVSSVEKLIVSMDTVYDMLTAVEKIAKITDLPTERATGLHVVFDEYQEGMHLMAKDLKYKYPDNPKYTINGVDFEFKPGENICIAGANDSGKHTLMKVITGMLSDYEGVLTVNHLSQRDINLIAMRDKISKNLTQDEIFDGTILENITLGCTDVNYKDVIWAIEKIGLSDYINGLKKGLYTQIGSSGKKLSGSVIAKIILARSVVSHPKLLIVNDFSEHISRRDKVKILKFLQDKSNGWTLIILSISDDPLLFESCDKIVLLSAGQVAAQGSYLNLKGNLNFQRLISRDRHGLP</sequence>
<evidence type="ECO:0000256" key="2">
    <source>
        <dbReference type="ARBA" id="ARBA00022692"/>
    </source>
</evidence>
<dbReference type="InterPro" id="IPR036640">
    <property type="entry name" value="ABC1_TM_sf"/>
</dbReference>
<proteinExistence type="predicted"/>
<dbReference type="EMBL" id="AAWS01000030">
    <property type="protein sequence ID" value="EAY26755.1"/>
    <property type="molecule type" value="Genomic_DNA"/>
</dbReference>
<evidence type="ECO:0000259" key="6">
    <source>
        <dbReference type="PROSITE" id="PS50893"/>
    </source>
</evidence>
<feature type="transmembrane region" description="Helical" evidence="5">
    <location>
        <begin position="407"/>
        <end position="435"/>
    </location>
</feature>
<dbReference type="Pfam" id="PF00005">
    <property type="entry name" value="ABC_tran"/>
    <property type="match status" value="1"/>
</dbReference>
<dbReference type="Gene3D" id="3.40.50.300">
    <property type="entry name" value="P-loop containing nucleotide triphosphate hydrolases"/>
    <property type="match status" value="1"/>
</dbReference>
<name>A1ZS32_MICM2</name>
<reference evidence="8 9" key="1">
    <citation type="submission" date="2007-01" db="EMBL/GenBank/DDBJ databases">
        <authorList>
            <person name="Haygood M."/>
            <person name="Podell S."/>
            <person name="Anderson C."/>
            <person name="Hopkinson B."/>
            <person name="Roe K."/>
            <person name="Barbeau K."/>
            <person name="Gaasterland T."/>
            <person name="Ferriera S."/>
            <person name="Johnson J."/>
            <person name="Kravitz S."/>
            <person name="Beeson K."/>
            <person name="Sutton G."/>
            <person name="Rogers Y.-H."/>
            <person name="Friedman R."/>
            <person name="Frazier M."/>
            <person name="Venter J.C."/>
        </authorList>
    </citation>
    <scope>NUCLEOTIDE SEQUENCE [LARGE SCALE GENOMIC DNA]</scope>
    <source>
        <strain evidence="8 9">ATCC 23134</strain>
    </source>
</reference>
<feature type="domain" description="ABC transmembrane type-1" evidence="7">
    <location>
        <begin position="193"/>
        <end position="470"/>
    </location>
</feature>
<comment type="subcellular location">
    <subcellularLocation>
        <location evidence="1">Cell membrane</location>
        <topology evidence="1">Multi-pass membrane protein</topology>
    </subcellularLocation>
</comment>
<gene>
    <name evidence="8" type="ORF">M23134_00721</name>
</gene>
<dbReference type="SUPFAM" id="SSF52540">
    <property type="entry name" value="P-loop containing nucleoside triphosphate hydrolases"/>
    <property type="match status" value="1"/>
</dbReference>
<feature type="transmembrane region" description="Helical" evidence="5">
    <location>
        <begin position="187"/>
        <end position="209"/>
    </location>
</feature>
<evidence type="ECO:0000256" key="1">
    <source>
        <dbReference type="ARBA" id="ARBA00004651"/>
    </source>
</evidence>
<dbReference type="GO" id="GO:0016887">
    <property type="term" value="F:ATP hydrolysis activity"/>
    <property type="evidence" value="ECO:0007669"/>
    <property type="project" value="InterPro"/>
</dbReference>
<accession>A1ZS32</accession>
<dbReference type="GO" id="GO:0005524">
    <property type="term" value="F:ATP binding"/>
    <property type="evidence" value="ECO:0007669"/>
    <property type="project" value="InterPro"/>
</dbReference>
<keyword evidence="4 5" id="KW-0472">Membrane</keyword>
<protein>
    <submittedName>
        <fullName evidence="8">HlyB/MsbA family ABC transporter</fullName>
    </submittedName>
</protein>
<dbReference type="GO" id="GO:0015421">
    <property type="term" value="F:ABC-type oligopeptide transporter activity"/>
    <property type="evidence" value="ECO:0007669"/>
    <property type="project" value="TreeGrafter"/>
</dbReference>
<evidence type="ECO:0000313" key="8">
    <source>
        <dbReference type="EMBL" id="EAY26755.1"/>
    </source>
</evidence>
<dbReference type="PANTHER" id="PTHR43394:SF4">
    <property type="entry name" value="TOXIN SECRETION ABC TRANSPORTER ATP-BINDING PROTEIN"/>
    <property type="match status" value="1"/>
</dbReference>
<organism evidence="8 9">
    <name type="scientific">Microscilla marina ATCC 23134</name>
    <dbReference type="NCBI Taxonomy" id="313606"/>
    <lineage>
        <taxon>Bacteria</taxon>
        <taxon>Pseudomonadati</taxon>
        <taxon>Bacteroidota</taxon>
        <taxon>Cytophagia</taxon>
        <taxon>Cytophagales</taxon>
        <taxon>Microscillaceae</taxon>
        <taxon>Microscilla</taxon>
    </lineage>
</organism>